<gene>
    <name evidence="7 8" type="primary">atpH</name>
    <name evidence="8" type="ORF">QJ048_22150</name>
</gene>
<keyword evidence="3 7" id="KW-0375">Hydrogen ion transport</keyword>
<dbReference type="PRINTS" id="PR00125">
    <property type="entry name" value="ATPASEDELTA"/>
</dbReference>
<evidence type="ECO:0000256" key="7">
    <source>
        <dbReference type="HAMAP-Rule" id="MF_01416"/>
    </source>
</evidence>
<dbReference type="NCBIfam" id="TIGR01145">
    <property type="entry name" value="ATP_synt_delta"/>
    <property type="match status" value="1"/>
</dbReference>
<dbReference type="EMBL" id="JASBRG010000007">
    <property type="protein sequence ID" value="MDI3322507.1"/>
    <property type="molecule type" value="Genomic_DNA"/>
</dbReference>
<organism evidence="8 9">
    <name type="scientific">Pinibacter soli</name>
    <dbReference type="NCBI Taxonomy" id="3044211"/>
    <lineage>
        <taxon>Bacteria</taxon>
        <taxon>Pseudomonadati</taxon>
        <taxon>Bacteroidota</taxon>
        <taxon>Chitinophagia</taxon>
        <taxon>Chitinophagales</taxon>
        <taxon>Chitinophagaceae</taxon>
        <taxon>Pinibacter</taxon>
    </lineage>
</organism>
<comment type="subcellular location">
    <subcellularLocation>
        <location evidence="7">Cell membrane</location>
        <topology evidence="7">Peripheral membrane protein</topology>
    </subcellularLocation>
    <subcellularLocation>
        <location evidence="1">Membrane</location>
    </subcellularLocation>
</comment>
<dbReference type="Gene3D" id="1.10.520.20">
    <property type="entry name" value="N-terminal domain of the delta subunit of the F1F0-ATP synthase"/>
    <property type="match status" value="1"/>
</dbReference>
<protein>
    <recommendedName>
        <fullName evidence="7">ATP synthase subunit delta</fullName>
    </recommendedName>
    <alternativeName>
        <fullName evidence="7">ATP synthase F(1) sector subunit delta</fullName>
    </alternativeName>
    <alternativeName>
        <fullName evidence="7">F-type ATPase subunit delta</fullName>
        <shortName evidence="7">F-ATPase subunit delta</shortName>
    </alternativeName>
</protein>
<proteinExistence type="inferred from homology"/>
<dbReference type="Proteomes" id="UP001226434">
    <property type="component" value="Unassembled WGS sequence"/>
</dbReference>
<reference evidence="8 9" key="1">
    <citation type="submission" date="2023-05" db="EMBL/GenBank/DDBJ databases">
        <title>Genome sequence of Pinibacter sp. MAH-24.</title>
        <authorList>
            <person name="Huq M.A."/>
        </authorList>
    </citation>
    <scope>NUCLEOTIDE SEQUENCE [LARGE SCALE GENOMIC DNA]</scope>
    <source>
        <strain evidence="8 9">MAH-24</strain>
    </source>
</reference>
<comment type="similarity">
    <text evidence="7">Belongs to the ATPase delta chain family.</text>
</comment>
<dbReference type="RefSeq" id="WP_282336628.1">
    <property type="nucleotide sequence ID" value="NZ_JASBRG010000007.1"/>
</dbReference>
<evidence type="ECO:0000313" key="8">
    <source>
        <dbReference type="EMBL" id="MDI3322507.1"/>
    </source>
</evidence>
<name>A0ABT6RIV9_9BACT</name>
<keyword evidence="4 7" id="KW-0406">Ion transport</keyword>
<evidence type="ECO:0000256" key="5">
    <source>
        <dbReference type="ARBA" id="ARBA00023136"/>
    </source>
</evidence>
<keyword evidence="5 7" id="KW-0472">Membrane</keyword>
<comment type="caution">
    <text evidence="8">The sequence shown here is derived from an EMBL/GenBank/DDBJ whole genome shotgun (WGS) entry which is preliminary data.</text>
</comment>
<keyword evidence="9" id="KW-1185">Reference proteome</keyword>
<dbReference type="Pfam" id="PF00213">
    <property type="entry name" value="OSCP"/>
    <property type="match status" value="1"/>
</dbReference>
<keyword evidence="2 7" id="KW-0813">Transport</keyword>
<sequence>MQNLRLATRYAKSLFDLAVEKGQVDIVYNDMLVLQAICNASPEFKRILDSPIIKADKKNSILEAVTNGKVSEMTTGFNKLMVKKGRESELSDIISAFIKEYKEYKGIKVLKLTTAVPVSDEIKKELVEKIQTQTPIKNIELQEIVNPDVIGGFVLQLDDMEIDTSIRSQFNKIKKQFLNNDFVYKLI</sequence>
<evidence type="ECO:0000256" key="4">
    <source>
        <dbReference type="ARBA" id="ARBA00023065"/>
    </source>
</evidence>
<accession>A0ABT6RIV9</accession>
<dbReference type="InterPro" id="IPR000711">
    <property type="entry name" value="ATPase_OSCP/dsu"/>
</dbReference>
<evidence type="ECO:0000313" key="9">
    <source>
        <dbReference type="Proteomes" id="UP001226434"/>
    </source>
</evidence>
<evidence type="ECO:0000256" key="1">
    <source>
        <dbReference type="ARBA" id="ARBA00004370"/>
    </source>
</evidence>
<comment type="function">
    <text evidence="7">This protein is part of the stalk that links CF(0) to CF(1). It either transmits conformational changes from CF(0) to CF(1) or is implicated in proton conduction.</text>
</comment>
<keyword evidence="7" id="KW-1003">Cell membrane</keyword>
<keyword evidence="6 7" id="KW-0066">ATP synthesis</keyword>
<evidence type="ECO:0000256" key="3">
    <source>
        <dbReference type="ARBA" id="ARBA00022781"/>
    </source>
</evidence>
<dbReference type="PANTHER" id="PTHR11910">
    <property type="entry name" value="ATP SYNTHASE DELTA CHAIN"/>
    <property type="match status" value="1"/>
</dbReference>
<keyword evidence="7" id="KW-0139">CF(1)</keyword>
<comment type="function">
    <text evidence="7">F(1)F(0) ATP synthase produces ATP from ADP in the presence of a proton or sodium gradient. F-type ATPases consist of two structural domains, F(1) containing the extramembraneous catalytic core and F(0) containing the membrane proton channel, linked together by a central stalk and a peripheral stalk. During catalysis, ATP synthesis in the catalytic domain of F(1) is coupled via a rotary mechanism of the central stalk subunits to proton translocation.</text>
</comment>
<dbReference type="InterPro" id="IPR026015">
    <property type="entry name" value="ATP_synth_OSCP/delta_N_sf"/>
</dbReference>
<dbReference type="HAMAP" id="MF_01416">
    <property type="entry name" value="ATP_synth_delta_bact"/>
    <property type="match status" value="1"/>
</dbReference>
<dbReference type="SUPFAM" id="SSF47928">
    <property type="entry name" value="N-terminal domain of the delta subunit of the F1F0-ATP synthase"/>
    <property type="match status" value="1"/>
</dbReference>
<evidence type="ECO:0000256" key="6">
    <source>
        <dbReference type="ARBA" id="ARBA00023310"/>
    </source>
</evidence>
<evidence type="ECO:0000256" key="2">
    <source>
        <dbReference type="ARBA" id="ARBA00022448"/>
    </source>
</evidence>